<dbReference type="EMBL" id="JBAPLV010000008">
    <property type="protein sequence ID" value="MEI4278727.1"/>
    <property type="molecule type" value="Genomic_DNA"/>
</dbReference>
<protein>
    <submittedName>
        <fullName evidence="3">DUF2243 domain-containing protein</fullName>
    </submittedName>
</protein>
<evidence type="ECO:0000256" key="2">
    <source>
        <dbReference type="SAM" id="Phobius"/>
    </source>
</evidence>
<gene>
    <name evidence="3" type="ORF">UXQ13_09650</name>
</gene>
<feature type="transmembrane region" description="Helical" evidence="2">
    <location>
        <begin position="151"/>
        <end position="169"/>
    </location>
</feature>
<keyword evidence="2" id="KW-0812">Transmembrane</keyword>
<dbReference type="Pfam" id="PF10002">
    <property type="entry name" value="DUF2243"/>
    <property type="match status" value="1"/>
</dbReference>
<evidence type="ECO:0000313" key="4">
    <source>
        <dbReference type="Proteomes" id="UP001373496"/>
    </source>
</evidence>
<feature type="transmembrane region" description="Helical" evidence="2">
    <location>
        <begin position="39"/>
        <end position="62"/>
    </location>
</feature>
<accession>A0ABU8E564</accession>
<reference evidence="3 4" key="1">
    <citation type="submission" date="2024-03" db="EMBL/GenBank/DDBJ databases">
        <title>Draft genome sequence of Klenkia terrae.</title>
        <authorList>
            <person name="Duangmal K."/>
            <person name="Chantavorakit T."/>
        </authorList>
    </citation>
    <scope>NUCLEOTIDE SEQUENCE [LARGE SCALE GENOMIC DNA]</scope>
    <source>
        <strain evidence="3 4">JCM 17786</strain>
    </source>
</reference>
<proteinExistence type="predicted"/>
<comment type="caution">
    <text evidence="3">The sequence shown here is derived from an EMBL/GenBank/DDBJ whole genome shotgun (WGS) entry which is preliminary data.</text>
</comment>
<keyword evidence="2" id="KW-1133">Transmembrane helix</keyword>
<sequence length="182" mass="19951">MDPALPAVPPRADQPLTPGGLGMTDTAARPITADRHRSVLTGTMLGVAIMAAIDEIVFHQMLSWHHFYDRSTPDISLLSDGLLQTAYLVLLVAGFFWFADLRRRGTLARRSAWGGFVLGLGIFHLFDGIVDHKLLRLHQIRYGVDLLPYDLAWNGAALVLLAVGAGLLWRSRGEGQAGADRR</sequence>
<organism evidence="3 4">
    <name type="scientific">Klenkia terrae</name>
    <dbReference type="NCBI Taxonomy" id="1052259"/>
    <lineage>
        <taxon>Bacteria</taxon>
        <taxon>Bacillati</taxon>
        <taxon>Actinomycetota</taxon>
        <taxon>Actinomycetes</taxon>
        <taxon>Geodermatophilales</taxon>
        <taxon>Geodermatophilaceae</taxon>
        <taxon>Klenkia</taxon>
    </lineage>
</organism>
<keyword evidence="2" id="KW-0472">Membrane</keyword>
<feature type="transmembrane region" description="Helical" evidence="2">
    <location>
        <begin position="82"/>
        <end position="99"/>
    </location>
</feature>
<evidence type="ECO:0000313" key="3">
    <source>
        <dbReference type="EMBL" id="MEI4278727.1"/>
    </source>
</evidence>
<evidence type="ECO:0000256" key="1">
    <source>
        <dbReference type="SAM" id="MobiDB-lite"/>
    </source>
</evidence>
<dbReference type="Proteomes" id="UP001373496">
    <property type="component" value="Unassembled WGS sequence"/>
</dbReference>
<dbReference type="InterPro" id="IPR018719">
    <property type="entry name" value="DUF2243_membrane"/>
</dbReference>
<name>A0ABU8E564_9ACTN</name>
<feature type="transmembrane region" description="Helical" evidence="2">
    <location>
        <begin position="111"/>
        <end position="131"/>
    </location>
</feature>
<keyword evidence="4" id="KW-1185">Reference proteome</keyword>
<dbReference type="RefSeq" id="WP_336392229.1">
    <property type="nucleotide sequence ID" value="NZ_JBAPLV010000008.1"/>
</dbReference>
<feature type="region of interest" description="Disordered" evidence="1">
    <location>
        <begin position="1"/>
        <end position="20"/>
    </location>
</feature>